<dbReference type="GO" id="GO:0015948">
    <property type="term" value="P:methanogenesis"/>
    <property type="evidence" value="ECO:0007669"/>
    <property type="project" value="UniProtKB-KW"/>
</dbReference>
<name>A0A1H2PWT5_9EURY</name>
<dbReference type="Gene3D" id="1.10.1240.10">
    <property type="entry name" value="Methionine synthase domain"/>
    <property type="match status" value="1"/>
</dbReference>
<dbReference type="InterPro" id="IPR036594">
    <property type="entry name" value="Meth_synthase_dom"/>
</dbReference>
<dbReference type="GO" id="GO:0005829">
    <property type="term" value="C:cytosol"/>
    <property type="evidence" value="ECO:0007669"/>
    <property type="project" value="TreeGrafter"/>
</dbReference>
<dbReference type="InterPro" id="IPR036724">
    <property type="entry name" value="Cobalamin-bd_sf"/>
</dbReference>
<dbReference type="NCBIfam" id="NF041607">
    <property type="entry name" value="dimeth_corrin_MtbC"/>
    <property type="match status" value="1"/>
</dbReference>
<protein>
    <submittedName>
        <fullName evidence="9">Dimethylamine corrinoid protein</fullName>
    </submittedName>
</protein>
<comment type="pathway">
    <text evidence="1">One-carbon metabolism; methanogenesis from dimethylamine.</text>
</comment>
<comment type="similarity">
    <text evidence="2">Belongs to the methylamine corrinoid protein family.</text>
</comment>
<evidence type="ECO:0000256" key="6">
    <source>
        <dbReference type="ARBA" id="ARBA00023285"/>
    </source>
</evidence>
<proteinExistence type="inferred from homology"/>
<evidence type="ECO:0000259" key="8">
    <source>
        <dbReference type="PROSITE" id="PS51337"/>
    </source>
</evidence>
<gene>
    <name evidence="9" type="ORF">SAMN04515625_0002</name>
</gene>
<dbReference type="InterPro" id="IPR006158">
    <property type="entry name" value="Cobalamin-bd"/>
</dbReference>
<dbReference type="FunFam" id="3.40.50.280:FF:000003">
    <property type="entry name" value="Dimethylamine methyltransferase corrinoid protein"/>
    <property type="match status" value="1"/>
</dbReference>
<dbReference type="Pfam" id="PF02310">
    <property type="entry name" value="B12-binding"/>
    <property type="match status" value="1"/>
</dbReference>
<dbReference type="Pfam" id="PF02607">
    <property type="entry name" value="B12-binding_2"/>
    <property type="match status" value="1"/>
</dbReference>
<evidence type="ECO:0000256" key="3">
    <source>
        <dbReference type="ARBA" id="ARBA00022723"/>
    </source>
</evidence>
<dbReference type="GO" id="GO:0031419">
    <property type="term" value="F:cobalamin binding"/>
    <property type="evidence" value="ECO:0007669"/>
    <property type="project" value="InterPro"/>
</dbReference>
<dbReference type="Gene3D" id="3.40.50.280">
    <property type="entry name" value="Cobalamin-binding domain"/>
    <property type="match status" value="1"/>
</dbReference>
<keyword evidence="6" id="KW-0170">Cobalt</keyword>
<dbReference type="GO" id="GO:0050897">
    <property type="term" value="F:cobalt ion binding"/>
    <property type="evidence" value="ECO:0007669"/>
    <property type="project" value="InterPro"/>
</dbReference>
<evidence type="ECO:0000313" key="9">
    <source>
        <dbReference type="EMBL" id="SDV99323.1"/>
    </source>
</evidence>
<accession>A0A1H2PWT5</accession>
<organism evidence="9 10">
    <name type="scientific">Methanohalophilus halophilus</name>
    <dbReference type="NCBI Taxonomy" id="2177"/>
    <lineage>
        <taxon>Archaea</taxon>
        <taxon>Methanobacteriati</taxon>
        <taxon>Methanobacteriota</taxon>
        <taxon>Stenosarchaea group</taxon>
        <taxon>Methanomicrobia</taxon>
        <taxon>Methanosarcinales</taxon>
        <taxon>Methanosarcinaceae</taxon>
        <taxon>Methanohalophilus</taxon>
    </lineage>
</organism>
<evidence type="ECO:0000256" key="4">
    <source>
        <dbReference type="ARBA" id="ARBA00022737"/>
    </source>
</evidence>
<dbReference type="EMBL" id="FNMU01000001">
    <property type="protein sequence ID" value="SDV99323.1"/>
    <property type="molecule type" value="Genomic_DNA"/>
</dbReference>
<dbReference type="Proteomes" id="UP000198669">
    <property type="component" value="Unassembled WGS sequence"/>
</dbReference>
<sequence length="261" mass="28191">MTNLLGFDHSFIFRKFDAIQAIYNSYPLFLESKPIKSVVSNLYGKEVVTTSKEELYKELSDAIVSCKKDQVLAAVEKARGELEAPDIIENGLAAGMNEVGTLFERGKLFLPHVMMAAEAMQAGVDELKDDMPESSEKAASVIVNGTVEGDVHDIGKSIVSTMLQTSGFEVHDIGRDAPVSDFIAKIKETGANMVGISALMTTTLQGQKEVIEALEEEGLRDKVKVMVGGAPATNSWAKKIGADCYAENATEAVNKAKELLL</sequence>
<dbReference type="InterPro" id="IPR050554">
    <property type="entry name" value="Met_Synthase/Corrinoid"/>
</dbReference>
<keyword evidence="4" id="KW-0677">Repeat</keyword>
<evidence type="ECO:0000256" key="5">
    <source>
        <dbReference type="ARBA" id="ARBA00022994"/>
    </source>
</evidence>
<dbReference type="NCBIfam" id="TIGR02370">
    <property type="entry name" value="pyl_corrinoid"/>
    <property type="match status" value="1"/>
</dbReference>
<dbReference type="GO" id="GO:0008705">
    <property type="term" value="F:methionine synthase activity"/>
    <property type="evidence" value="ECO:0007669"/>
    <property type="project" value="TreeGrafter"/>
</dbReference>
<keyword evidence="5" id="KW-0484">Methanogenesis</keyword>
<dbReference type="InterPro" id="IPR048095">
    <property type="entry name" value="Dimeth_corrin_MtbC"/>
</dbReference>
<dbReference type="PANTHER" id="PTHR45833">
    <property type="entry name" value="METHIONINE SYNTHASE"/>
    <property type="match status" value="1"/>
</dbReference>
<dbReference type="GO" id="GO:0046653">
    <property type="term" value="P:tetrahydrofolate metabolic process"/>
    <property type="evidence" value="ECO:0007669"/>
    <property type="project" value="TreeGrafter"/>
</dbReference>
<evidence type="ECO:0000256" key="2">
    <source>
        <dbReference type="ARBA" id="ARBA00010854"/>
    </source>
</evidence>
<evidence type="ECO:0000313" key="10">
    <source>
        <dbReference type="Proteomes" id="UP000198669"/>
    </source>
</evidence>
<reference evidence="9 10" key="1">
    <citation type="submission" date="2016-10" db="EMBL/GenBank/DDBJ databases">
        <authorList>
            <person name="de Groot N.N."/>
        </authorList>
    </citation>
    <scope>NUCLEOTIDE SEQUENCE [LARGE SCALE GENOMIC DNA]</scope>
    <source>
        <strain evidence="9 10">Z-7982</strain>
    </source>
</reference>
<dbReference type="GO" id="GO:0050667">
    <property type="term" value="P:homocysteine metabolic process"/>
    <property type="evidence" value="ECO:0007669"/>
    <property type="project" value="TreeGrafter"/>
</dbReference>
<dbReference type="InterPro" id="IPR003759">
    <property type="entry name" value="Cbl-bd_cap"/>
</dbReference>
<dbReference type="SUPFAM" id="SSF52242">
    <property type="entry name" value="Cobalamin (vitamin B12)-binding domain"/>
    <property type="match status" value="1"/>
</dbReference>
<dbReference type="PROSITE" id="PS51332">
    <property type="entry name" value="B12_BINDING"/>
    <property type="match status" value="1"/>
</dbReference>
<feature type="domain" description="B12-binding N-terminal" evidence="8">
    <location>
        <begin position="46"/>
        <end position="139"/>
    </location>
</feature>
<dbReference type="PROSITE" id="PS51337">
    <property type="entry name" value="B12_BINDING_NTER"/>
    <property type="match status" value="1"/>
</dbReference>
<evidence type="ECO:0000259" key="7">
    <source>
        <dbReference type="PROSITE" id="PS51332"/>
    </source>
</evidence>
<dbReference type="SUPFAM" id="SSF47644">
    <property type="entry name" value="Methionine synthase domain"/>
    <property type="match status" value="1"/>
</dbReference>
<feature type="domain" description="B12-binding" evidence="7">
    <location>
        <begin position="139"/>
        <end position="261"/>
    </location>
</feature>
<keyword evidence="3" id="KW-0479">Metal-binding</keyword>
<dbReference type="CDD" id="cd02070">
    <property type="entry name" value="corrinoid_protein_B12-BD"/>
    <property type="match status" value="1"/>
</dbReference>
<dbReference type="PANTHER" id="PTHR45833:SF1">
    <property type="entry name" value="METHIONINE SYNTHASE"/>
    <property type="match status" value="1"/>
</dbReference>
<dbReference type="InterPro" id="IPR012741">
    <property type="entry name" value="Corrinoid_p"/>
</dbReference>
<evidence type="ECO:0000256" key="1">
    <source>
        <dbReference type="ARBA" id="ARBA00004890"/>
    </source>
</evidence>
<dbReference type="SMART" id="SM01018">
    <property type="entry name" value="B12-binding_2"/>
    <property type="match status" value="1"/>
</dbReference>
<dbReference type="AlphaFoldDB" id="A0A1H2PWT5"/>